<feature type="transmembrane region" description="Helical" evidence="1">
    <location>
        <begin position="237"/>
        <end position="254"/>
    </location>
</feature>
<proteinExistence type="predicted"/>
<evidence type="ECO:0000313" key="3">
    <source>
        <dbReference type="EMBL" id="SDI34904.1"/>
    </source>
</evidence>
<dbReference type="GO" id="GO:0016020">
    <property type="term" value="C:membrane"/>
    <property type="evidence" value="ECO:0007669"/>
    <property type="project" value="InterPro"/>
</dbReference>
<sequence length="286" mass="29513">MSDQLKGLIITALGVLMVVPDSLFVRLIDADALVIAFWRNAVSGILILLGVLIWQGTRPYRALPGTGIYGLIYVIAVGGAGVMFPLAVSLTSVANVVFIIAALPVFAAIYSWVFLGEGISRRMVLTMIAVAMGLGILAYGSGETKGAHWTGDVTALGVAALFAAGLTAARKVRNVSMVAAVPIGYLGASLLLSPFIAPMSIADGQWHLVLFHGAFIAGSSIGLALGPRYIPSAEVGLLILLESVLAPLLAWAVIGEDPGPYALLGGAVVIGALAVSNAIALTRRRA</sequence>
<dbReference type="PANTHER" id="PTHR22911">
    <property type="entry name" value="ACYL-MALONYL CONDENSING ENZYME-RELATED"/>
    <property type="match status" value="1"/>
</dbReference>
<feature type="transmembrane region" description="Helical" evidence="1">
    <location>
        <begin position="122"/>
        <end position="140"/>
    </location>
</feature>
<feature type="transmembrane region" description="Helical" evidence="1">
    <location>
        <begin position="146"/>
        <end position="166"/>
    </location>
</feature>
<dbReference type="Pfam" id="PF00892">
    <property type="entry name" value="EamA"/>
    <property type="match status" value="2"/>
</dbReference>
<feature type="transmembrane region" description="Helical" evidence="1">
    <location>
        <begin position="7"/>
        <end position="28"/>
    </location>
</feature>
<keyword evidence="1" id="KW-1133">Transmembrane helix</keyword>
<keyword evidence="4" id="KW-1185">Reference proteome</keyword>
<feature type="transmembrane region" description="Helical" evidence="1">
    <location>
        <begin position="66"/>
        <end position="87"/>
    </location>
</feature>
<feature type="transmembrane region" description="Helical" evidence="1">
    <location>
        <begin position="93"/>
        <end position="115"/>
    </location>
</feature>
<dbReference type="InterPro" id="IPR000620">
    <property type="entry name" value="EamA_dom"/>
</dbReference>
<evidence type="ECO:0000259" key="2">
    <source>
        <dbReference type="Pfam" id="PF00892"/>
    </source>
</evidence>
<dbReference type="PANTHER" id="PTHR22911:SF135">
    <property type="entry name" value="BLR4310 PROTEIN"/>
    <property type="match status" value="1"/>
</dbReference>
<protein>
    <submittedName>
        <fullName evidence="3">EamA-like transporter family protein</fullName>
    </submittedName>
</protein>
<accession>A0A1G8JUL0</accession>
<reference evidence="3 4" key="1">
    <citation type="submission" date="2016-10" db="EMBL/GenBank/DDBJ databases">
        <authorList>
            <person name="de Groot N.N."/>
        </authorList>
    </citation>
    <scope>NUCLEOTIDE SEQUENCE [LARGE SCALE GENOMIC DNA]</scope>
    <source>
        <strain evidence="3 4">DSM 28010</strain>
    </source>
</reference>
<dbReference type="EMBL" id="FNEB01000002">
    <property type="protein sequence ID" value="SDI34904.1"/>
    <property type="molecule type" value="Genomic_DNA"/>
</dbReference>
<dbReference type="RefSeq" id="WP_090027645.1">
    <property type="nucleotide sequence ID" value="NZ_FNEB01000002.1"/>
</dbReference>
<dbReference type="InterPro" id="IPR037185">
    <property type="entry name" value="EmrE-like"/>
</dbReference>
<feature type="transmembrane region" description="Helical" evidence="1">
    <location>
        <begin position="260"/>
        <end position="281"/>
    </location>
</feature>
<dbReference type="OrthoDB" id="9810239at2"/>
<organism evidence="3 4">
    <name type="scientific">Lutimaribacter saemankumensis</name>
    <dbReference type="NCBI Taxonomy" id="490829"/>
    <lineage>
        <taxon>Bacteria</taxon>
        <taxon>Pseudomonadati</taxon>
        <taxon>Pseudomonadota</taxon>
        <taxon>Alphaproteobacteria</taxon>
        <taxon>Rhodobacterales</taxon>
        <taxon>Roseobacteraceae</taxon>
        <taxon>Lutimaribacter</taxon>
    </lineage>
</organism>
<keyword evidence="1" id="KW-0472">Membrane</keyword>
<feature type="transmembrane region" description="Helical" evidence="1">
    <location>
        <begin position="178"/>
        <end position="200"/>
    </location>
</feature>
<dbReference type="AlphaFoldDB" id="A0A1G8JUL0"/>
<keyword evidence="1" id="KW-0812">Transmembrane</keyword>
<feature type="transmembrane region" description="Helical" evidence="1">
    <location>
        <begin position="34"/>
        <end position="54"/>
    </location>
</feature>
<gene>
    <name evidence="3" type="ORF">SAMN05421850_102285</name>
</gene>
<evidence type="ECO:0000256" key="1">
    <source>
        <dbReference type="SAM" id="Phobius"/>
    </source>
</evidence>
<dbReference type="SUPFAM" id="SSF103481">
    <property type="entry name" value="Multidrug resistance efflux transporter EmrE"/>
    <property type="match status" value="2"/>
</dbReference>
<feature type="transmembrane region" description="Helical" evidence="1">
    <location>
        <begin position="206"/>
        <end position="225"/>
    </location>
</feature>
<feature type="domain" description="EamA" evidence="2">
    <location>
        <begin position="150"/>
        <end position="276"/>
    </location>
</feature>
<dbReference type="STRING" id="490829.SAMN05421850_102285"/>
<feature type="domain" description="EamA" evidence="2">
    <location>
        <begin position="7"/>
        <end position="137"/>
    </location>
</feature>
<dbReference type="Proteomes" id="UP000199340">
    <property type="component" value="Unassembled WGS sequence"/>
</dbReference>
<evidence type="ECO:0000313" key="4">
    <source>
        <dbReference type="Proteomes" id="UP000199340"/>
    </source>
</evidence>
<name>A0A1G8JUL0_9RHOB</name>